<dbReference type="Pfam" id="PF04937">
    <property type="entry name" value="DUF659"/>
    <property type="match status" value="1"/>
</dbReference>
<evidence type="ECO:0000259" key="2">
    <source>
        <dbReference type="Pfam" id="PF04937"/>
    </source>
</evidence>
<evidence type="ECO:0000256" key="1">
    <source>
        <dbReference type="SAM" id="MobiDB-lite"/>
    </source>
</evidence>
<feature type="non-terminal residue" evidence="3">
    <location>
        <position position="1"/>
    </location>
</feature>
<feature type="region of interest" description="Disordered" evidence="1">
    <location>
        <begin position="180"/>
        <end position="208"/>
    </location>
</feature>
<evidence type="ECO:0000313" key="4">
    <source>
        <dbReference type="Proteomes" id="UP000183567"/>
    </source>
</evidence>
<dbReference type="OrthoDB" id="3236755at2759"/>
<dbReference type="InterPro" id="IPR007021">
    <property type="entry name" value="DUF659"/>
</dbReference>
<reference evidence="3 4" key="1">
    <citation type="submission" date="2016-03" db="EMBL/GenBank/DDBJ databases">
        <title>Comparative genomics of the ectomycorrhizal sister species Rhizopogon vinicolor and Rhizopogon vesiculosus (Basidiomycota: Boletales) reveals a divergence of the mating type B locus.</title>
        <authorList>
            <person name="Mujic A.B."/>
            <person name="Kuo A."/>
            <person name="Tritt A."/>
            <person name="Lipzen A."/>
            <person name="Chen C."/>
            <person name="Johnson J."/>
            <person name="Sharma A."/>
            <person name="Barry K."/>
            <person name="Grigoriev I.V."/>
            <person name="Spatafora J.W."/>
        </authorList>
    </citation>
    <scope>NUCLEOTIDE SEQUENCE [LARGE SCALE GENOMIC DNA]</scope>
    <source>
        <strain evidence="3 4">AM-OR11-056</strain>
    </source>
</reference>
<dbReference type="SUPFAM" id="SSF53098">
    <property type="entry name" value="Ribonuclease H-like"/>
    <property type="match status" value="1"/>
</dbReference>
<dbReference type="PANTHER" id="PTHR46169:SF29">
    <property type="entry name" value="DNA REPLICATION-RELATED ELEMENT FACTOR, ISOFORM A"/>
    <property type="match status" value="1"/>
</dbReference>
<dbReference type="STRING" id="180088.A0A1J8Q574"/>
<dbReference type="PANTHER" id="PTHR46169">
    <property type="entry name" value="DNA REPLICATION-RELATED ELEMENT FACTOR, ISOFORM A"/>
    <property type="match status" value="1"/>
</dbReference>
<dbReference type="InterPro" id="IPR052717">
    <property type="entry name" value="Vacuolar_transposase_reg"/>
</dbReference>
<dbReference type="InterPro" id="IPR012337">
    <property type="entry name" value="RNaseH-like_sf"/>
</dbReference>
<dbReference type="Proteomes" id="UP000183567">
    <property type="component" value="Unassembled WGS sequence"/>
</dbReference>
<proteinExistence type="predicted"/>
<gene>
    <name evidence="3" type="ORF">AZE42_12680</name>
</gene>
<sequence>EKWLDDLIAAAEHAYTSVKVSVGFPQLDNSADNSGGRREKAMKTKSKKPAKLDSKILANHDDAHYVDLPEPKDNRKGGAKTHPLLLEGSRRCYLLDKGQEKLSSPTEKLPTGVKQILRCIASKGCNTTWAMPRNKERILDHLSKCGWIDSALRKGACCELGKNAIGPPAHISLVDEDSESLSHVDSADKDDKKSKPGLRTAIKKSNPQGGKLPVNTYVGEGRKLLKENGDYAVMKFVVCCGVPPTVVDSAEWKELMAILNPNYRSPSSSTLTSRLIIDEAAKISMAIEEYLGVSRHLTITYDGGKTRRPKSFYSIHVTTADRRCFCMTLDDGSCLSHSANYIVEALDRVVQNIGPWNFCAVTSDNTGNTKKARNLLCERYPHIINLQDACHLLNLAVKDICLLVEFEDVIQQVRTILAFMSRSGYAMEHYDHKRAGLGITRGLEAIGDTRFGTIYWAALSVQRGLPAFQALVADTRLSIEISSLNDLFIPGGARLTFELELSKLLSAIGPWAKGIKCLEGAHITPDQVYFVFLGILAQHEEDFRKNEFRLKPRTIESIRRIANARFDELINETPQTHDIYIASFVLNPMFRDAPVYKQANPLAIDPILLNRNKDGIVTCASKPPPDMSKRAALSIQKILRREYGDVYDIGKYQSPKDVMNRRNPALAHLTPAEALTRLQSQLKAYFRCEDPFNRKVRSNETPRDYWRAILKTRDKLADVLPVIAVKLFSSVPISMADERTMSTITWLNSPRRANQDIGTLQDHIKIRQWHRYKPETAIPPQKPLVTWRDMNATILGKRTASEISEDLPLPGRRPPQPRQFDLQPDDADVTGSYKPDDGVEWLNEKAGFPKEFEANDGTRFLLAGANEHIELRSPHLRDLLDETPRRNTNLHVRASRVAATDVGAISSSSNALPDAKAWEEWT</sequence>
<keyword evidence="4" id="KW-1185">Reference proteome</keyword>
<comment type="caution">
    <text evidence="3">The sequence shown here is derived from an EMBL/GenBank/DDBJ whole genome shotgun (WGS) entry which is preliminary data.</text>
</comment>
<protein>
    <recommendedName>
        <fullName evidence="2">DUF659 domain-containing protein</fullName>
    </recommendedName>
</protein>
<dbReference type="GO" id="GO:0005634">
    <property type="term" value="C:nucleus"/>
    <property type="evidence" value="ECO:0007669"/>
    <property type="project" value="TreeGrafter"/>
</dbReference>
<feature type="compositionally biased region" description="Basic and acidic residues" evidence="1">
    <location>
        <begin position="180"/>
        <end position="194"/>
    </location>
</feature>
<dbReference type="GO" id="GO:0006357">
    <property type="term" value="P:regulation of transcription by RNA polymerase II"/>
    <property type="evidence" value="ECO:0007669"/>
    <property type="project" value="TreeGrafter"/>
</dbReference>
<evidence type="ECO:0000313" key="3">
    <source>
        <dbReference type="EMBL" id="OJA15131.1"/>
    </source>
</evidence>
<organism evidence="3 4">
    <name type="scientific">Rhizopogon vesiculosus</name>
    <dbReference type="NCBI Taxonomy" id="180088"/>
    <lineage>
        <taxon>Eukaryota</taxon>
        <taxon>Fungi</taxon>
        <taxon>Dikarya</taxon>
        <taxon>Basidiomycota</taxon>
        <taxon>Agaricomycotina</taxon>
        <taxon>Agaricomycetes</taxon>
        <taxon>Agaricomycetidae</taxon>
        <taxon>Boletales</taxon>
        <taxon>Suillineae</taxon>
        <taxon>Rhizopogonaceae</taxon>
        <taxon>Rhizopogon</taxon>
    </lineage>
</organism>
<dbReference type="AlphaFoldDB" id="A0A1J8Q574"/>
<accession>A0A1J8Q574</accession>
<feature type="domain" description="DUF659" evidence="2">
    <location>
        <begin position="266"/>
        <end position="416"/>
    </location>
</feature>
<feature type="region of interest" description="Disordered" evidence="1">
    <location>
        <begin position="26"/>
        <end position="50"/>
    </location>
</feature>
<name>A0A1J8Q574_9AGAM</name>
<dbReference type="EMBL" id="LVVM01003317">
    <property type="protein sequence ID" value="OJA15131.1"/>
    <property type="molecule type" value="Genomic_DNA"/>
</dbReference>
<feature type="region of interest" description="Disordered" evidence="1">
    <location>
        <begin position="799"/>
        <end position="836"/>
    </location>
</feature>